<sequence>MFDLKPILANPSHEEVKVVHEAVRALNNFLHTPELRDTDLSIELSQHLFDVQMACHRHKYPNSILPNDVVYDPPTLPAYIPVNLNPVIGPPSNKEVASVHTALRISESFANFPSIFDPDLHVQLSQHLFDIQLARHVQRSIAKRSPPHNETVSYVNPDVISANSSSRNTSPDSTPDQGIESTEAPHLPSERSSSSNKTTIQQHPNERNETHRTTELMIDIRDRLDNVSRILVGTQNSLARGFNSSSYHRHYSSKSICYDLGAHSLINDHGEVPETHNLPTFTYSVEQYDGSPSTQFTTNNLPENELARYLRFYSIGEEMVEEGEELKIKSGMVDSARDTLSRRLFLDRR</sequence>
<protein>
    <recommendedName>
        <fullName evidence="4">Laminin domain protein</fullName>
    </recommendedName>
</protein>
<organism evidence="2 3">
    <name type="scientific">Rhizoctonia solani</name>
    <dbReference type="NCBI Taxonomy" id="456999"/>
    <lineage>
        <taxon>Eukaryota</taxon>
        <taxon>Fungi</taxon>
        <taxon>Dikarya</taxon>
        <taxon>Basidiomycota</taxon>
        <taxon>Agaricomycotina</taxon>
        <taxon>Agaricomycetes</taxon>
        <taxon>Cantharellales</taxon>
        <taxon>Ceratobasidiaceae</taxon>
        <taxon>Rhizoctonia</taxon>
    </lineage>
</organism>
<feature type="region of interest" description="Disordered" evidence="1">
    <location>
        <begin position="142"/>
        <end position="214"/>
    </location>
</feature>
<evidence type="ECO:0000256" key="1">
    <source>
        <dbReference type="SAM" id="MobiDB-lite"/>
    </source>
</evidence>
<evidence type="ECO:0000313" key="3">
    <source>
        <dbReference type="Proteomes" id="UP000663827"/>
    </source>
</evidence>
<feature type="compositionally biased region" description="Basic and acidic residues" evidence="1">
    <location>
        <begin position="204"/>
        <end position="214"/>
    </location>
</feature>
<dbReference type="AlphaFoldDB" id="A0A8H3I4A3"/>
<dbReference type="Proteomes" id="UP000663827">
    <property type="component" value="Unassembled WGS sequence"/>
</dbReference>
<accession>A0A8H3I4A3</accession>
<name>A0A8H3I4A3_9AGAM</name>
<evidence type="ECO:0000313" key="2">
    <source>
        <dbReference type="EMBL" id="CAE7207567.1"/>
    </source>
</evidence>
<proteinExistence type="predicted"/>
<evidence type="ECO:0008006" key="4">
    <source>
        <dbReference type="Google" id="ProtNLM"/>
    </source>
</evidence>
<dbReference type="EMBL" id="CAJNJQ010004025">
    <property type="protein sequence ID" value="CAE7207567.1"/>
    <property type="molecule type" value="Genomic_DNA"/>
</dbReference>
<feature type="compositionally biased region" description="Polar residues" evidence="1">
    <location>
        <begin position="161"/>
        <end position="180"/>
    </location>
</feature>
<gene>
    <name evidence="2" type="ORF">RDB_LOCUS146592</name>
</gene>
<reference evidence="2" key="1">
    <citation type="submission" date="2021-01" db="EMBL/GenBank/DDBJ databases">
        <authorList>
            <person name="Kaushik A."/>
        </authorList>
    </citation>
    <scope>NUCLEOTIDE SEQUENCE</scope>
    <source>
        <strain evidence="2">AG5</strain>
    </source>
</reference>
<comment type="caution">
    <text evidence="2">The sequence shown here is derived from an EMBL/GenBank/DDBJ whole genome shotgun (WGS) entry which is preliminary data.</text>
</comment>
<feature type="compositionally biased region" description="Polar residues" evidence="1">
    <location>
        <begin position="190"/>
        <end position="203"/>
    </location>
</feature>